<organism evidence="1 2">
    <name type="scientific">Simkania negevensis</name>
    <dbReference type="NCBI Taxonomy" id="83561"/>
    <lineage>
        <taxon>Bacteria</taxon>
        <taxon>Pseudomonadati</taxon>
        <taxon>Chlamydiota</taxon>
        <taxon>Chlamydiia</taxon>
        <taxon>Parachlamydiales</taxon>
        <taxon>Simkaniaceae</taxon>
        <taxon>Simkania</taxon>
    </lineage>
</organism>
<evidence type="ECO:0000313" key="2">
    <source>
        <dbReference type="Proteomes" id="UP000722121"/>
    </source>
</evidence>
<sequence length="258" mass="28873">MMRYLLLLGTCFAIAQGIIPGITIPGITSRVFGQLYPSLNNEGTGNGGTTTLRPMPPPEPNVLGVTFGDSPEKIALVLKKEGLTSIREEKPIRSHSVVQTYAYQGVPSSFWATDGKSYMIYFQGGLVTMNFSFSPTYENFLVLRTQLLESLGKRFVVEEKEESIDDLLRAHLAMLKQDEYTAATERSVTNALKRGNTFFFYRIKDTLNELSVILSYNAVKQPGGDIVPKLILDYRSVEGMERIQEYKERNNQTILPGP</sequence>
<proteinExistence type="predicted"/>
<evidence type="ECO:0000313" key="1">
    <source>
        <dbReference type="EMBL" id="MBN4067105.1"/>
    </source>
</evidence>
<protein>
    <submittedName>
        <fullName evidence="1">Uncharacterized protein</fullName>
    </submittedName>
</protein>
<accession>A0ABS3AQU0</accession>
<dbReference type="Proteomes" id="UP000722121">
    <property type="component" value="Unassembled WGS sequence"/>
</dbReference>
<comment type="caution">
    <text evidence="1">The sequence shown here is derived from an EMBL/GenBank/DDBJ whole genome shotgun (WGS) entry which is preliminary data.</text>
</comment>
<dbReference type="EMBL" id="JAFITR010000065">
    <property type="protein sequence ID" value="MBN4067105.1"/>
    <property type="molecule type" value="Genomic_DNA"/>
</dbReference>
<name>A0ABS3AQU0_9BACT</name>
<keyword evidence="2" id="KW-1185">Reference proteome</keyword>
<gene>
    <name evidence="1" type="ORF">JYU14_03375</name>
</gene>
<reference evidence="1 2" key="1">
    <citation type="submission" date="2021-02" db="EMBL/GenBank/DDBJ databases">
        <title>Activity-based single-cell genomes from oceanic crustal fluid captures similar information to metagenomic and metatranscriptomic surveys with orders of magnitude less sampling.</title>
        <authorList>
            <person name="D'Angelo T.S."/>
            <person name="Orcutt B.N."/>
        </authorList>
    </citation>
    <scope>NUCLEOTIDE SEQUENCE [LARGE SCALE GENOMIC DNA]</scope>
    <source>
        <strain evidence="1">AH-315-G07</strain>
    </source>
</reference>